<evidence type="ECO:0000256" key="2">
    <source>
        <dbReference type="ARBA" id="ARBA00022737"/>
    </source>
</evidence>
<organism evidence="4 5">
    <name type="scientific">Salmo salar</name>
    <name type="common">Atlantic salmon</name>
    <dbReference type="NCBI Taxonomy" id="8030"/>
    <lineage>
        <taxon>Eukaryota</taxon>
        <taxon>Metazoa</taxon>
        <taxon>Chordata</taxon>
        <taxon>Craniata</taxon>
        <taxon>Vertebrata</taxon>
        <taxon>Euteleostomi</taxon>
        <taxon>Actinopterygii</taxon>
        <taxon>Neopterygii</taxon>
        <taxon>Teleostei</taxon>
        <taxon>Protacanthopterygii</taxon>
        <taxon>Salmoniformes</taxon>
        <taxon>Salmonidae</taxon>
        <taxon>Salmoninae</taxon>
        <taxon>Salmo</taxon>
    </lineage>
</organism>
<reference evidence="5" key="1">
    <citation type="submission" date="2025-08" db="UniProtKB">
        <authorList>
            <consortium name="RefSeq"/>
        </authorList>
    </citation>
    <scope>IDENTIFICATION</scope>
</reference>
<sequence length="138" mass="15067">MSVFLSQDDSSLTNLNLAGNELIDSSFSTLARCLPLCPSMVSVDLSWNPAVTSAGLHSILSTQRPLTYLDLQGCQVSGPWDSCSLDDLSDQVQDLWLCSQMLNKLDCEALQQIWGQRRPGGCFLSRDAKCLLTTAPLL</sequence>
<dbReference type="InterPro" id="IPR001611">
    <property type="entry name" value="Leu-rich_rpt"/>
</dbReference>
<dbReference type="Pfam" id="PF13516">
    <property type="entry name" value="LRR_6"/>
    <property type="match status" value="2"/>
</dbReference>
<dbReference type="Pfam" id="PF00560">
    <property type="entry name" value="LRR_1"/>
    <property type="match status" value="1"/>
</dbReference>
<keyword evidence="4" id="KW-1185">Reference proteome</keyword>
<keyword evidence="2" id="KW-0677">Repeat</keyword>
<evidence type="ECO:0000256" key="3">
    <source>
        <dbReference type="ARBA" id="ARBA00023242"/>
    </source>
</evidence>
<dbReference type="PANTHER" id="PTHR46358:SF1">
    <property type="entry name" value="TONSOKU-LIKE PROTEIN"/>
    <property type="match status" value="1"/>
</dbReference>
<keyword evidence="3" id="KW-0539">Nucleus</keyword>
<gene>
    <name evidence="5" type="primary">LOC123741604</name>
</gene>
<proteinExistence type="predicted"/>
<dbReference type="Proteomes" id="UP001652741">
    <property type="component" value="Chromosome ssa01"/>
</dbReference>
<evidence type="ECO:0000256" key="1">
    <source>
        <dbReference type="ARBA" id="ARBA00004123"/>
    </source>
</evidence>
<name>A0ABM3EHA3_SALSA</name>
<dbReference type="RefSeq" id="XP_045570447.1">
    <property type="nucleotide sequence ID" value="XM_045714491.1"/>
</dbReference>
<dbReference type="Gene3D" id="3.80.10.10">
    <property type="entry name" value="Ribonuclease Inhibitor"/>
    <property type="match status" value="1"/>
</dbReference>
<evidence type="ECO:0000313" key="5">
    <source>
        <dbReference type="RefSeq" id="XP_045570447.1"/>
    </source>
</evidence>
<dbReference type="InterPro" id="IPR032675">
    <property type="entry name" value="LRR_dom_sf"/>
</dbReference>
<dbReference type="GeneID" id="123741604"/>
<evidence type="ECO:0000313" key="4">
    <source>
        <dbReference type="Proteomes" id="UP001652741"/>
    </source>
</evidence>
<protein>
    <submittedName>
        <fullName evidence="5">Tonsoku-like protein</fullName>
    </submittedName>
</protein>
<dbReference type="SUPFAM" id="SSF52047">
    <property type="entry name" value="RNI-like"/>
    <property type="match status" value="1"/>
</dbReference>
<comment type="subcellular location">
    <subcellularLocation>
        <location evidence="1">Nucleus</location>
    </subcellularLocation>
</comment>
<dbReference type="InterPro" id="IPR052311">
    <property type="entry name" value="MMS22L-TONSL_complex_comp"/>
</dbReference>
<accession>A0ABM3EHA3</accession>
<dbReference type="PANTHER" id="PTHR46358">
    <property type="entry name" value="TONSOKU-LIKE PROTEIN"/>
    <property type="match status" value="1"/>
</dbReference>